<dbReference type="RefSeq" id="XP_009056890.1">
    <property type="nucleotide sequence ID" value="XM_009058642.1"/>
</dbReference>
<feature type="domain" description="SAM" evidence="1">
    <location>
        <begin position="24"/>
        <end position="87"/>
    </location>
</feature>
<dbReference type="InterPro" id="IPR013761">
    <property type="entry name" value="SAM/pointed_sf"/>
</dbReference>
<reference evidence="2 3" key="1">
    <citation type="journal article" date="2013" name="Nature">
        <title>Insights into bilaterian evolution from three spiralian genomes.</title>
        <authorList>
            <person name="Simakov O."/>
            <person name="Marletaz F."/>
            <person name="Cho S.J."/>
            <person name="Edsinger-Gonzales E."/>
            <person name="Havlak P."/>
            <person name="Hellsten U."/>
            <person name="Kuo D.H."/>
            <person name="Larsson T."/>
            <person name="Lv J."/>
            <person name="Arendt D."/>
            <person name="Savage R."/>
            <person name="Osoegawa K."/>
            <person name="de Jong P."/>
            <person name="Grimwood J."/>
            <person name="Chapman J.A."/>
            <person name="Shapiro H."/>
            <person name="Aerts A."/>
            <person name="Otillar R.P."/>
            <person name="Terry A.Y."/>
            <person name="Boore J.L."/>
            <person name="Grigoriev I.V."/>
            <person name="Lindberg D.R."/>
            <person name="Seaver E.C."/>
            <person name="Weisblat D.A."/>
            <person name="Putnam N.H."/>
            <person name="Rokhsar D.S."/>
        </authorList>
    </citation>
    <scope>NUCLEOTIDE SEQUENCE [LARGE SCALE GENOMIC DNA]</scope>
</reference>
<dbReference type="PROSITE" id="PS50105">
    <property type="entry name" value="SAM_DOMAIN"/>
    <property type="match status" value="1"/>
</dbReference>
<dbReference type="SMART" id="SM00454">
    <property type="entry name" value="SAM"/>
    <property type="match status" value="1"/>
</dbReference>
<dbReference type="HOGENOM" id="CLU_150863_0_0_1"/>
<proteinExistence type="predicted"/>
<accession>V4BT85</accession>
<keyword evidence="3" id="KW-1185">Reference proteome</keyword>
<dbReference type="Gene3D" id="1.10.150.50">
    <property type="entry name" value="Transcription Factor, Ets-1"/>
    <property type="match status" value="1"/>
</dbReference>
<dbReference type="GeneID" id="20249154"/>
<dbReference type="OMA" id="QYKACFT"/>
<organism evidence="2 3">
    <name type="scientific">Lottia gigantea</name>
    <name type="common">Giant owl limpet</name>
    <dbReference type="NCBI Taxonomy" id="225164"/>
    <lineage>
        <taxon>Eukaryota</taxon>
        <taxon>Metazoa</taxon>
        <taxon>Spiralia</taxon>
        <taxon>Lophotrochozoa</taxon>
        <taxon>Mollusca</taxon>
        <taxon>Gastropoda</taxon>
        <taxon>Patellogastropoda</taxon>
        <taxon>Lottioidea</taxon>
        <taxon>Lottiidae</taxon>
        <taxon>Lottia</taxon>
    </lineage>
</organism>
<dbReference type="Proteomes" id="UP000030746">
    <property type="component" value="Unassembled WGS sequence"/>
</dbReference>
<evidence type="ECO:0000313" key="3">
    <source>
        <dbReference type="Proteomes" id="UP000030746"/>
    </source>
</evidence>
<dbReference type="AlphaFoldDB" id="V4BT85"/>
<dbReference type="PANTHER" id="PTHR46829:SF1">
    <property type="entry name" value="STERILE ALPHA MOTIF DOMAIN-CONTAINING PROTEIN 15"/>
    <property type="match status" value="1"/>
</dbReference>
<name>V4BT85_LOTGI</name>
<dbReference type="EMBL" id="KB202094">
    <property type="protein sequence ID" value="ESO92324.1"/>
    <property type="molecule type" value="Genomic_DNA"/>
</dbReference>
<dbReference type="OrthoDB" id="6133291at2759"/>
<dbReference type="CTD" id="20249154"/>
<dbReference type="SUPFAM" id="SSF47769">
    <property type="entry name" value="SAM/Pointed domain"/>
    <property type="match status" value="1"/>
</dbReference>
<gene>
    <name evidence="2" type="ORF">LOTGIDRAFT_233104</name>
</gene>
<dbReference type="Pfam" id="PF00536">
    <property type="entry name" value="SAM_1"/>
    <property type="match status" value="1"/>
</dbReference>
<evidence type="ECO:0000259" key="1">
    <source>
        <dbReference type="PROSITE" id="PS50105"/>
    </source>
</evidence>
<sequence length="151" mass="17477">MASSAGSPKLEDFRDDRVPRALYWTMEQVAEWIEGLGFPEYKSCITSNCIDGRKLILLDACKLPDIGITDYKHIEKIRTCLRELLELDEPDWNRSISLPPKSDIGMYLEKKSQRGKIIDNMSFQKYLLTVQKLDPKWQPPLSNQCLIMPRS</sequence>
<dbReference type="InterPro" id="IPR001660">
    <property type="entry name" value="SAM"/>
</dbReference>
<dbReference type="PANTHER" id="PTHR46829">
    <property type="entry name" value="STERILE ALPHA MOTIF DOMAIN-CONTAINING PROTEIN 15"/>
    <property type="match status" value="1"/>
</dbReference>
<evidence type="ECO:0000313" key="2">
    <source>
        <dbReference type="EMBL" id="ESO92324.1"/>
    </source>
</evidence>
<dbReference type="KEGG" id="lgi:LOTGIDRAFT_233104"/>
<protein>
    <recommendedName>
        <fullName evidence="1">SAM domain-containing protein</fullName>
    </recommendedName>
</protein>